<dbReference type="InterPro" id="IPR003812">
    <property type="entry name" value="Fido"/>
</dbReference>
<dbReference type="PANTHER" id="PTHR13504:SF38">
    <property type="entry name" value="FIDO DOMAIN-CONTAINING PROTEIN"/>
    <property type="match status" value="1"/>
</dbReference>
<dbReference type="InterPro" id="IPR040198">
    <property type="entry name" value="Fido_containing"/>
</dbReference>
<evidence type="ECO:0000256" key="1">
    <source>
        <dbReference type="PIRSR" id="PIRSR640198-1"/>
    </source>
</evidence>
<evidence type="ECO:0000259" key="3">
    <source>
        <dbReference type="PROSITE" id="PS51459"/>
    </source>
</evidence>
<evidence type="ECO:0000313" key="4">
    <source>
        <dbReference type="EMBL" id="KAH7273057.1"/>
    </source>
</evidence>
<keyword evidence="5" id="KW-1185">Reference proteome</keyword>
<evidence type="ECO:0000256" key="2">
    <source>
        <dbReference type="PIRSR" id="PIRSR640198-2"/>
    </source>
</evidence>
<dbReference type="InterPro" id="IPR036597">
    <property type="entry name" value="Fido-like_dom_sf"/>
</dbReference>
<evidence type="ECO:0000313" key="5">
    <source>
        <dbReference type="Proteomes" id="UP000736672"/>
    </source>
</evidence>
<dbReference type="PROSITE" id="PS51459">
    <property type="entry name" value="FIDO"/>
    <property type="match status" value="1"/>
</dbReference>
<keyword evidence="2" id="KW-0547">Nucleotide-binding</keyword>
<name>A0A9P9L2X3_FUSSL</name>
<dbReference type="OrthoDB" id="439046at2759"/>
<reference evidence="4" key="1">
    <citation type="journal article" date="2021" name="Nat. Commun.">
        <title>Genetic determinants of endophytism in the Arabidopsis root mycobiome.</title>
        <authorList>
            <person name="Mesny F."/>
            <person name="Miyauchi S."/>
            <person name="Thiergart T."/>
            <person name="Pickel B."/>
            <person name="Atanasova L."/>
            <person name="Karlsson M."/>
            <person name="Huettel B."/>
            <person name="Barry K.W."/>
            <person name="Haridas S."/>
            <person name="Chen C."/>
            <person name="Bauer D."/>
            <person name="Andreopoulos W."/>
            <person name="Pangilinan J."/>
            <person name="LaButti K."/>
            <person name="Riley R."/>
            <person name="Lipzen A."/>
            <person name="Clum A."/>
            <person name="Drula E."/>
            <person name="Henrissat B."/>
            <person name="Kohler A."/>
            <person name="Grigoriev I.V."/>
            <person name="Martin F.M."/>
            <person name="Hacquard S."/>
        </authorList>
    </citation>
    <scope>NUCLEOTIDE SEQUENCE</scope>
    <source>
        <strain evidence="4">FSSC 5 MPI-SDFR-AT-0091</strain>
    </source>
</reference>
<gene>
    <name evidence="4" type="ORF">B0J15DRAFT_509110</name>
</gene>
<dbReference type="PANTHER" id="PTHR13504">
    <property type="entry name" value="FIDO DOMAIN-CONTAINING PROTEIN DDB_G0283145"/>
    <property type="match status" value="1"/>
</dbReference>
<accession>A0A9P9L2X3</accession>
<organism evidence="4 5">
    <name type="scientific">Fusarium solani</name>
    <name type="common">Filamentous fungus</name>
    <dbReference type="NCBI Taxonomy" id="169388"/>
    <lineage>
        <taxon>Eukaryota</taxon>
        <taxon>Fungi</taxon>
        <taxon>Dikarya</taxon>
        <taxon>Ascomycota</taxon>
        <taxon>Pezizomycotina</taxon>
        <taxon>Sordariomycetes</taxon>
        <taxon>Hypocreomycetidae</taxon>
        <taxon>Hypocreales</taxon>
        <taxon>Nectriaceae</taxon>
        <taxon>Fusarium</taxon>
        <taxon>Fusarium solani species complex</taxon>
    </lineage>
</organism>
<dbReference type="Pfam" id="PF02661">
    <property type="entry name" value="Fic"/>
    <property type="match status" value="1"/>
</dbReference>
<keyword evidence="2" id="KW-0067">ATP-binding</keyword>
<dbReference type="EMBL" id="JAGTJS010000003">
    <property type="protein sequence ID" value="KAH7273057.1"/>
    <property type="molecule type" value="Genomic_DNA"/>
</dbReference>
<sequence length="244" mass="27970">MTRPIPRMFSPKPPLKDIRIHSIYGSNRIEHAGLGQEATFYLCRRFLNQDPSFYAQGREVVQHLQAFEYLDHYFVVEGEDLTEDLIKETHAILCNGVSIIDEELPEVPSEMYAGRYRNVAVGAGSTMFIMPKYVPQRMKELCKTQGWVDPFSLAAKYSLQFVDIHPFQDGNGRMCRIILNVILHRYLGIVVAIGETDEDVREYIGIKKRASMEMEGHGEYATFVLKRGTKTIQKLKQKVHGKKA</sequence>
<dbReference type="Proteomes" id="UP000736672">
    <property type="component" value="Unassembled WGS sequence"/>
</dbReference>
<dbReference type="GO" id="GO:0005524">
    <property type="term" value="F:ATP binding"/>
    <property type="evidence" value="ECO:0007669"/>
    <property type="project" value="UniProtKB-KW"/>
</dbReference>
<proteinExistence type="predicted"/>
<feature type="binding site" evidence="2">
    <location>
        <begin position="169"/>
        <end position="176"/>
    </location>
    <ligand>
        <name>ATP</name>
        <dbReference type="ChEBI" id="CHEBI:30616"/>
    </ligand>
</feature>
<protein>
    <submittedName>
        <fullName evidence="4">Fido domain-containing protein</fullName>
    </submittedName>
</protein>
<feature type="active site" evidence="1">
    <location>
        <position position="165"/>
    </location>
</feature>
<dbReference type="Gene3D" id="1.10.3290.10">
    <property type="entry name" value="Fido-like domain"/>
    <property type="match status" value="1"/>
</dbReference>
<comment type="caution">
    <text evidence="4">The sequence shown here is derived from an EMBL/GenBank/DDBJ whole genome shotgun (WGS) entry which is preliminary data.</text>
</comment>
<feature type="domain" description="Fido" evidence="3">
    <location>
        <begin position="81"/>
        <end position="226"/>
    </location>
</feature>
<dbReference type="AlphaFoldDB" id="A0A9P9L2X3"/>
<dbReference type="SUPFAM" id="SSF140931">
    <property type="entry name" value="Fic-like"/>
    <property type="match status" value="1"/>
</dbReference>